<dbReference type="EMBL" id="LAZR01013164">
    <property type="protein sequence ID" value="KKM23249.1"/>
    <property type="molecule type" value="Genomic_DNA"/>
</dbReference>
<dbReference type="AlphaFoldDB" id="A0A0F9ITE8"/>
<name>A0A0F9ITE8_9ZZZZ</name>
<accession>A0A0F9ITE8</accession>
<protein>
    <submittedName>
        <fullName evidence="1">Uncharacterized protein</fullName>
    </submittedName>
</protein>
<reference evidence="1" key="1">
    <citation type="journal article" date="2015" name="Nature">
        <title>Complex archaea that bridge the gap between prokaryotes and eukaryotes.</title>
        <authorList>
            <person name="Spang A."/>
            <person name="Saw J.H."/>
            <person name="Jorgensen S.L."/>
            <person name="Zaremba-Niedzwiedzka K."/>
            <person name="Martijn J."/>
            <person name="Lind A.E."/>
            <person name="van Eijk R."/>
            <person name="Schleper C."/>
            <person name="Guy L."/>
            <person name="Ettema T.J."/>
        </authorList>
    </citation>
    <scope>NUCLEOTIDE SEQUENCE</scope>
</reference>
<proteinExistence type="predicted"/>
<organism evidence="1">
    <name type="scientific">marine sediment metagenome</name>
    <dbReference type="NCBI Taxonomy" id="412755"/>
    <lineage>
        <taxon>unclassified sequences</taxon>
        <taxon>metagenomes</taxon>
        <taxon>ecological metagenomes</taxon>
    </lineage>
</organism>
<evidence type="ECO:0000313" key="1">
    <source>
        <dbReference type="EMBL" id="KKM23249.1"/>
    </source>
</evidence>
<gene>
    <name evidence="1" type="ORF">LCGC14_1617120</name>
</gene>
<sequence>MITLPIKLPTADEITNFVKWPIQNKENLIRTSIPIITFVASEMFTNLSGFFSLLLAGEICIGSELIYRKIYSKNSTPTRRAPPVRLNRPKRKPEQFALQDIQAMIDREQSQKAELQRIKIQCLPLGALLSDKSFCTEECYLSKPSLKSFTFFDITSKTIAEAWAKHPDETTTGYKSRLDYIKGKANSKFRDNFRNLQKVFKAIGSRKKLPEIKISIQADQL</sequence>
<comment type="caution">
    <text evidence="1">The sequence shown here is derived from an EMBL/GenBank/DDBJ whole genome shotgun (WGS) entry which is preliminary data.</text>
</comment>